<dbReference type="InterPro" id="IPR052027">
    <property type="entry name" value="PspC"/>
</dbReference>
<evidence type="ECO:0000259" key="7">
    <source>
        <dbReference type="Pfam" id="PF04024"/>
    </source>
</evidence>
<keyword evidence="2" id="KW-1003">Cell membrane</keyword>
<keyword evidence="9" id="KW-1185">Reference proteome</keyword>
<evidence type="ECO:0000256" key="5">
    <source>
        <dbReference type="ARBA" id="ARBA00023136"/>
    </source>
</evidence>
<dbReference type="InterPro" id="IPR007168">
    <property type="entry name" value="Phageshock_PspC_N"/>
</dbReference>
<accession>A0ABQ6DY88</accession>
<feature type="domain" description="Phage shock protein PspC N-terminal" evidence="7">
    <location>
        <begin position="4"/>
        <end position="62"/>
    </location>
</feature>
<organism evidence="8 9">
    <name type="scientific">Psychromonas marina</name>
    <dbReference type="NCBI Taxonomy" id="88364"/>
    <lineage>
        <taxon>Bacteria</taxon>
        <taxon>Pseudomonadati</taxon>
        <taxon>Pseudomonadota</taxon>
        <taxon>Gammaproteobacteria</taxon>
        <taxon>Alteromonadales</taxon>
        <taxon>Psychromonadaceae</taxon>
        <taxon>Psychromonas</taxon>
    </lineage>
</organism>
<evidence type="ECO:0000256" key="3">
    <source>
        <dbReference type="ARBA" id="ARBA00022692"/>
    </source>
</evidence>
<proteinExistence type="predicted"/>
<evidence type="ECO:0000313" key="8">
    <source>
        <dbReference type="EMBL" id="GLS89964.1"/>
    </source>
</evidence>
<dbReference type="Proteomes" id="UP001157353">
    <property type="component" value="Unassembled WGS sequence"/>
</dbReference>
<dbReference type="NCBIfam" id="TIGR02978">
    <property type="entry name" value="phageshock_pspC"/>
    <property type="match status" value="1"/>
</dbReference>
<dbReference type="RefSeq" id="WP_284203086.1">
    <property type="nucleotide sequence ID" value="NZ_BSPQ01000002.1"/>
</dbReference>
<evidence type="ECO:0000256" key="6">
    <source>
        <dbReference type="SAM" id="Phobius"/>
    </source>
</evidence>
<evidence type="ECO:0000256" key="2">
    <source>
        <dbReference type="ARBA" id="ARBA00022475"/>
    </source>
</evidence>
<evidence type="ECO:0000256" key="1">
    <source>
        <dbReference type="ARBA" id="ARBA00004162"/>
    </source>
</evidence>
<sequence>MIDKKLYRDPSNAKLGGICAGLARYFDCEIWLVRLITFSLFLFSLGTWVIVAYIALYFILDEAPQKFSEEQAFASAYQMKNKAWKTGQSAHDILEKIDQDLNKSEKSIENLESYVTSFRFTMHQKFK</sequence>
<dbReference type="PANTHER" id="PTHR33885">
    <property type="entry name" value="PHAGE SHOCK PROTEIN C"/>
    <property type="match status" value="1"/>
</dbReference>
<dbReference type="Pfam" id="PF04024">
    <property type="entry name" value="PspC"/>
    <property type="match status" value="1"/>
</dbReference>
<protein>
    <submittedName>
        <fullName evidence="8">Phage shock protein C</fullName>
    </submittedName>
</protein>
<evidence type="ECO:0000313" key="9">
    <source>
        <dbReference type="Proteomes" id="UP001157353"/>
    </source>
</evidence>
<keyword evidence="4 6" id="KW-1133">Transmembrane helix</keyword>
<dbReference type="InterPro" id="IPR014320">
    <property type="entry name" value="Phageshock_PspC"/>
</dbReference>
<comment type="subcellular location">
    <subcellularLocation>
        <location evidence="1">Cell membrane</location>
        <topology evidence="1">Single-pass membrane protein</topology>
    </subcellularLocation>
</comment>
<keyword evidence="3 6" id="KW-0812">Transmembrane</keyword>
<dbReference type="EMBL" id="BSPQ01000002">
    <property type="protein sequence ID" value="GLS89964.1"/>
    <property type="molecule type" value="Genomic_DNA"/>
</dbReference>
<dbReference type="PANTHER" id="PTHR33885:SF3">
    <property type="entry name" value="PHAGE SHOCK PROTEIN C"/>
    <property type="match status" value="1"/>
</dbReference>
<feature type="transmembrane region" description="Helical" evidence="6">
    <location>
        <begin position="31"/>
        <end position="60"/>
    </location>
</feature>
<gene>
    <name evidence="8" type="ORF">GCM10007916_10310</name>
</gene>
<evidence type="ECO:0000256" key="4">
    <source>
        <dbReference type="ARBA" id="ARBA00022989"/>
    </source>
</evidence>
<keyword evidence="5 6" id="KW-0472">Membrane</keyword>
<reference evidence="9" key="1">
    <citation type="journal article" date="2019" name="Int. J. Syst. Evol. Microbiol.">
        <title>The Global Catalogue of Microorganisms (GCM) 10K type strain sequencing project: providing services to taxonomists for standard genome sequencing and annotation.</title>
        <authorList>
            <consortium name="The Broad Institute Genomics Platform"/>
            <consortium name="The Broad Institute Genome Sequencing Center for Infectious Disease"/>
            <person name="Wu L."/>
            <person name="Ma J."/>
        </authorList>
    </citation>
    <scope>NUCLEOTIDE SEQUENCE [LARGE SCALE GENOMIC DNA]</scope>
    <source>
        <strain evidence="9">NBRC 103166</strain>
    </source>
</reference>
<name>A0ABQ6DY88_9GAMM</name>
<comment type="caution">
    <text evidence="8">The sequence shown here is derived from an EMBL/GenBank/DDBJ whole genome shotgun (WGS) entry which is preliminary data.</text>
</comment>